<evidence type="ECO:0000256" key="12">
    <source>
        <dbReference type="ARBA" id="ARBA00048366"/>
    </source>
</evidence>
<dbReference type="PANTHER" id="PTHR17490:SF16">
    <property type="entry name" value="THREONYLCARBAMOYL-AMP SYNTHASE"/>
    <property type="match status" value="1"/>
</dbReference>
<dbReference type="GO" id="GO:0005737">
    <property type="term" value="C:cytoplasm"/>
    <property type="evidence" value="ECO:0007669"/>
    <property type="project" value="UniProtKB-SubCell"/>
</dbReference>
<evidence type="ECO:0000259" key="15">
    <source>
        <dbReference type="PROSITE" id="PS51163"/>
    </source>
</evidence>
<feature type="binding site" evidence="14">
    <location>
        <position position="137"/>
    </location>
    <ligand>
        <name>ATP</name>
        <dbReference type="ChEBI" id="CHEBI:30616"/>
    </ligand>
</feature>
<comment type="subcellular location">
    <subcellularLocation>
        <location evidence="1 13">Cytoplasm</location>
    </subcellularLocation>
</comment>
<keyword evidence="7 13" id="KW-0819">tRNA processing</keyword>
<dbReference type="GO" id="GO:0008033">
    <property type="term" value="P:tRNA processing"/>
    <property type="evidence" value="ECO:0007669"/>
    <property type="project" value="UniProtKB-KW"/>
</dbReference>
<keyword evidence="10 13" id="KW-0067">ATP-binding</keyword>
<dbReference type="InterPro" id="IPR005145">
    <property type="entry name" value="Sua5_C"/>
</dbReference>
<dbReference type="Gene3D" id="3.90.870.10">
    <property type="entry name" value="DHBP synthase"/>
    <property type="match status" value="1"/>
</dbReference>
<dbReference type="SUPFAM" id="SSF55821">
    <property type="entry name" value="YrdC/RibB"/>
    <property type="match status" value="1"/>
</dbReference>
<evidence type="ECO:0000313" key="17">
    <source>
        <dbReference type="Proteomes" id="UP000593765"/>
    </source>
</evidence>
<dbReference type="GO" id="GO:0003725">
    <property type="term" value="F:double-stranded RNA binding"/>
    <property type="evidence" value="ECO:0007669"/>
    <property type="project" value="UniProtKB-UniRule"/>
</dbReference>
<dbReference type="NCBIfam" id="TIGR00057">
    <property type="entry name" value="L-threonylcarbamoyladenylate synthase"/>
    <property type="match status" value="1"/>
</dbReference>
<evidence type="ECO:0000256" key="4">
    <source>
        <dbReference type="ARBA" id="ARBA00015492"/>
    </source>
</evidence>
<feature type="binding site" evidence="14">
    <location>
        <position position="181"/>
    </location>
    <ligand>
        <name>ATP</name>
        <dbReference type="ChEBI" id="CHEBI:30616"/>
    </ligand>
</feature>
<feature type="binding site" evidence="14">
    <location>
        <position position="53"/>
    </location>
    <ligand>
        <name>L-threonine</name>
        <dbReference type="ChEBI" id="CHEBI:57926"/>
    </ligand>
</feature>
<gene>
    <name evidence="16" type="ORF">IPV69_05270</name>
</gene>
<dbReference type="GO" id="GO:0005524">
    <property type="term" value="F:ATP binding"/>
    <property type="evidence" value="ECO:0007669"/>
    <property type="project" value="UniProtKB-UniRule"/>
</dbReference>
<sequence>MIDQAVQHLRAGRLVAFPTETVYGLGADATNADAVRAIFAAKGRPATNPLIVHVADIETAQKFTTGWSDAAQTLAAAWWPGPLTIVLPKHPSIVDEATAGLQTVGLRVPDHPVALELLKAFGGAVAAPSANRSNHLSPTTAEHVRDDLGDRVNLVLDGGPCKVGIESTVLDLTGEVPTILRPGGVSRRQLEFILGTVREPDLVAAPAASQTSPGQMERHYAPLTPAVRFETAQRGLIHPQTDAQSNGIVVLSPLKIFKKWGPIVAMPNDPTEYAQHLYAVLHELDGMRLRTIYIEVPPEKPEWIAIRDRIRRATVPLD</sequence>
<keyword evidence="17" id="KW-1185">Reference proteome</keyword>
<dbReference type="InterPro" id="IPR050156">
    <property type="entry name" value="TC-AMP_synthase_SUA5"/>
</dbReference>
<accession>A0A7M2X200</accession>
<dbReference type="AlphaFoldDB" id="A0A7M2X200"/>
<feature type="binding site" evidence="14">
    <location>
        <position position="103"/>
    </location>
    <ligand>
        <name>ATP</name>
        <dbReference type="ChEBI" id="CHEBI:30616"/>
    </ligand>
</feature>
<proteinExistence type="inferred from homology"/>
<dbReference type="GO" id="GO:0061710">
    <property type="term" value="F:L-threonylcarbamoyladenylate synthase"/>
    <property type="evidence" value="ECO:0007669"/>
    <property type="project" value="UniProtKB-EC"/>
</dbReference>
<dbReference type="PIRSF" id="PIRSF004930">
    <property type="entry name" value="Tln_factor_SUA5"/>
    <property type="match status" value="1"/>
</dbReference>
<dbReference type="EMBL" id="CP063458">
    <property type="protein sequence ID" value="QOV90770.1"/>
    <property type="molecule type" value="Genomic_DNA"/>
</dbReference>
<feature type="domain" description="YrdC-like" evidence="15">
    <location>
        <begin position="1"/>
        <end position="185"/>
    </location>
</feature>
<evidence type="ECO:0000256" key="3">
    <source>
        <dbReference type="ARBA" id="ARBA00012584"/>
    </source>
</evidence>
<evidence type="ECO:0000256" key="13">
    <source>
        <dbReference type="PIRNR" id="PIRNR004930"/>
    </source>
</evidence>
<feature type="binding site" evidence="14">
    <location>
        <position position="220"/>
    </location>
    <ligand>
        <name>ATP</name>
        <dbReference type="ChEBI" id="CHEBI:30616"/>
    </ligand>
</feature>
<evidence type="ECO:0000256" key="9">
    <source>
        <dbReference type="ARBA" id="ARBA00022741"/>
    </source>
</evidence>
<evidence type="ECO:0000256" key="8">
    <source>
        <dbReference type="ARBA" id="ARBA00022695"/>
    </source>
</evidence>
<dbReference type="EC" id="2.7.7.87" evidence="3 13"/>
<feature type="binding site" evidence="14">
    <location>
        <position position="48"/>
    </location>
    <ligand>
        <name>ATP</name>
        <dbReference type="ChEBI" id="CHEBI:30616"/>
    </ligand>
</feature>
<dbReference type="RefSeq" id="WP_206293872.1">
    <property type="nucleotide sequence ID" value="NZ_CP063458.1"/>
</dbReference>
<dbReference type="Pfam" id="PF01300">
    <property type="entry name" value="Sua5_yciO_yrdC"/>
    <property type="match status" value="1"/>
</dbReference>
<keyword evidence="6 13" id="KW-0808">Transferase</keyword>
<dbReference type="InterPro" id="IPR010923">
    <property type="entry name" value="T(6)A37_SUA5"/>
</dbReference>
<evidence type="ECO:0000256" key="7">
    <source>
        <dbReference type="ARBA" id="ARBA00022694"/>
    </source>
</evidence>
<evidence type="ECO:0000313" key="16">
    <source>
        <dbReference type="EMBL" id="QOV90770.1"/>
    </source>
</evidence>
<comment type="function">
    <text evidence="13">Required for the formation of a threonylcarbamoyl group on adenosine at position 37 (t(6)A37) in tRNAs that read codons beginning with adenine.</text>
</comment>
<comment type="similarity">
    <text evidence="2 13">Belongs to the SUA5 family.</text>
</comment>
<evidence type="ECO:0000256" key="1">
    <source>
        <dbReference type="ARBA" id="ARBA00004496"/>
    </source>
</evidence>
<dbReference type="InterPro" id="IPR017945">
    <property type="entry name" value="DHBP_synth_RibB-like_a/b_dom"/>
</dbReference>
<dbReference type="GO" id="GO:0000049">
    <property type="term" value="F:tRNA binding"/>
    <property type="evidence" value="ECO:0007669"/>
    <property type="project" value="TreeGrafter"/>
</dbReference>
<feature type="binding site" evidence="14">
    <location>
        <position position="21"/>
    </location>
    <ligand>
        <name>L-threonine</name>
        <dbReference type="ChEBI" id="CHEBI:57926"/>
    </ligand>
</feature>
<dbReference type="InterPro" id="IPR038385">
    <property type="entry name" value="Sua5/YwlC_C"/>
</dbReference>
<feature type="binding site" evidence="14">
    <location>
        <position position="107"/>
    </location>
    <ligand>
        <name>L-threonine</name>
        <dbReference type="ChEBI" id="CHEBI:57926"/>
    </ligand>
</feature>
<feature type="binding site" evidence="14">
    <location>
        <position position="129"/>
    </location>
    <ligand>
        <name>ATP</name>
        <dbReference type="ChEBI" id="CHEBI:30616"/>
    </ligand>
</feature>
<feature type="binding site" evidence="14">
    <location>
        <position position="127"/>
    </location>
    <ligand>
        <name>L-threonine</name>
        <dbReference type="ChEBI" id="CHEBI:57926"/>
    </ligand>
</feature>
<dbReference type="PANTHER" id="PTHR17490">
    <property type="entry name" value="SUA5"/>
    <property type="match status" value="1"/>
</dbReference>
<dbReference type="KEGG" id="hbs:IPV69_05270"/>
<dbReference type="Gene3D" id="3.40.50.11030">
    <property type="entry name" value="Threonylcarbamoyl-AMP synthase, C-terminal domain"/>
    <property type="match status" value="1"/>
</dbReference>
<dbReference type="GO" id="GO:0006450">
    <property type="term" value="P:regulation of translational fidelity"/>
    <property type="evidence" value="ECO:0007669"/>
    <property type="project" value="TreeGrafter"/>
</dbReference>
<dbReference type="PROSITE" id="PS51163">
    <property type="entry name" value="YRDC"/>
    <property type="match status" value="1"/>
</dbReference>
<reference evidence="16 17" key="1">
    <citation type="submission" date="2020-10" db="EMBL/GenBank/DDBJ databases">
        <title>Wide distribution of Phycisphaera-like planctomycetes from WD2101 soil group in peatlands and genome analysis of the first cultivated representative.</title>
        <authorList>
            <person name="Dedysh S.N."/>
            <person name="Beletsky A.V."/>
            <person name="Ivanova A."/>
            <person name="Kulichevskaya I.S."/>
            <person name="Suzina N.E."/>
            <person name="Philippov D.A."/>
            <person name="Rakitin A.L."/>
            <person name="Mardanov A.V."/>
            <person name="Ravin N.V."/>
        </authorList>
    </citation>
    <scope>NUCLEOTIDE SEQUENCE [LARGE SCALE GENOMIC DNA]</scope>
    <source>
        <strain evidence="16 17">M1803</strain>
    </source>
</reference>
<evidence type="ECO:0000256" key="5">
    <source>
        <dbReference type="ARBA" id="ARBA00022490"/>
    </source>
</evidence>
<dbReference type="Pfam" id="PF03481">
    <property type="entry name" value="Sua5_C"/>
    <property type="match status" value="1"/>
</dbReference>
<dbReference type="InterPro" id="IPR006070">
    <property type="entry name" value="Sua5-like_dom"/>
</dbReference>
<organism evidence="16 17">
    <name type="scientific">Humisphaera borealis</name>
    <dbReference type="NCBI Taxonomy" id="2807512"/>
    <lineage>
        <taxon>Bacteria</taxon>
        <taxon>Pseudomonadati</taxon>
        <taxon>Planctomycetota</taxon>
        <taxon>Phycisphaerae</taxon>
        <taxon>Tepidisphaerales</taxon>
        <taxon>Tepidisphaeraceae</taxon>
        <taxon>Humisphaera</taxon>
    </lineage>
</organism>
<comment type="catalytic activity">
    <reaction evidence="12 13">
        <text>L-threonine + hydrogencarbonate + ATP = L-threonylcarbamoyladenylate + diphosphate + H2O</text>
        <dbReference type="Rhea" id="RHEA:36407"/>
        <dbReference type="ChEBI" id="CHEBI:15377"/>
        <dbReference type="ChEBI" id="CHEBI:17544"/>
        <dbReference type="ChEBI" id="CHEBI:30616"/>
        <dbReference type="ChEBI" id="CHEBI:33019"/>
        <dbReference type="ChEBI" id="CHEBI:57926"/>
        <dbReference type="ChEBI" id="CHEBI:73682"/>
        <dbReference type="EC" id="2.7.7.87"/>
    </reaction>
</comment>
<dbReference type="Proteomes" id="UP000593765">
    <property type="component" value="Chromosome"/>
</dbReference>
<keyword evidence="8 13" id="KW-0548">Nucleotidyltransferase</keyword>
<dbReference type="FunFam" id="3.90.870.10:FF:000009">
    <property type="entry name" value="Threonylcarbamoyl-AMP synthase, putative"/>
    <property type="match status" value="1"/>
</dbReference>
<evidence type="ECO:0000256" key="6">
    <source>
        <dbReference type="ARBA" id="ARBA00022679"/>
    </source>
</evidence>
<keyword evidence="5 13" id="KW-0963">Cytoplasm</keyword>
<evidence type="ECO:0000256" key="11">
    <source>
        <dbReference type="ARBA" id="ARBA00029774"/>
    </source>
</evidence>
<protein>
    <recommendedName>
        <fullName evidence="4 13">Threonylcarbamoyl-AMP synthase</fullName>
        <shortName evidence="13">TC-AMP synthase</shortName>
        <ecNumber evidence="3 13">2.7.7.87</ecNumber>
    </recommendedName>
    <alternativeName>
        <fullName evidence="11 13">L-threonylcarbamoyladenylate synthase</fullName>
    </alternativeName>
</protein>
<evidence type="ECO:0000256" key="2">
    <source>
        <dbReference type="ARBA" id="ARBA00007663"/>
    </source>
</evidence>
<feature type="binding site" evidence="14">
    <location>
        <position position="44"/>
    </location>
    <ligand>
        <name>ATP</name>
        <dbReference type="ChEBI" id="CHEBI:30616"/>
    </ligand>
</feature>
<feature type="binding site" evidence="14">
    <location>
        <position position="167"/>
    </location>
    <ligand>
        <name>L-threonine</name>
        <dbReference type="ChEBI" id="CHEBI:57926"/>
    </ligand>
</feature>
<evidence type="ECO:0000256" key="10">
    <source>
        <dbReference type="ARBA" id="ARBA00022840"/>
    </source>
</evidence>
<name>A0A7M2X200_9BACT</name>
<evidence type="ECO:0000256" key="14">
    <source>
        <dbReference type="PIRSR" id="PIRSR004930-1"/>
    </source>
</evidence>
<keyword evidence="9 13" id="KW-0547">Nucleotide-binding</keyword>